<evidence type="ECO:0000313" key="3">
    <source>
        <dbReference type="EMBL" id="REF26077.1"/>
    </source>
</evidence>
<proteinExistence type="predicted"/>
<dbReference type="Pfam" id="PF13007">
    <property type="entry name" value="LZ_Tnp_IS66"/>
    <property type="match status" value="1"/>
</dbReference>
<feature type="region of interest" description="Disordered" evidence="1">
    <location>
        <begin position="68"/>
        <end position="91"/>
    </location>
</feature>
<dbReference type="RefSeq" id="WP_244922638.1">
    <property type="nucleotide sequence ID" value="NZ_QTUB01000001.1"/>
</dbReference>
<feature type="domain" description="Transposase TnpC homeodomain" evidence="2">
    <location>
        <begin position="29"/>
        <end position="95"/>
    </location>
</feature>
<keyword evidence="4" id="KW-1185">Reference proteome</keyword>
<comment type="caution">
    <text evidence="3">The sequence shown here is derived from an EMBL/GenBank/DDBJ whole genome shotgun (WGS) entry which is preliminary data.</text>
</comment>
<organism evidence="3 4">
    <name type="scientific">Xenorhabdus cabanillasii</name>
    <dbReference type="NCBI Taxonomy" id="351673"/>
    <lineage>
        <taxon>Bacteria</taxon>
        <taxon>Pseudomonadati</taxon>
        <taxon>Pseudomonadota</taxon>
        <taxon>Gammaproteobacteria</taxon>
        <taxon>Enterobacterales</taxon>
        <taxon>Morganellaceae</taxon>
        <taxon>Xenorhabdus</taxon>
    </lineage>
</organism>
<gene>
    <name evidence="3" type="ORF">BDD26_0648</name>
</gene>
<reference evidence="3 4" key="1">
    <citation type="submission" date="2018-08" db="EMBL/GenBank/DDBJ databases">
        <title>Genomic Encyclopedia of Archaeal and Bacterial Type Strains, Phase II (KMG-II): from individual species to whole genera.</title>
        <authorList>
            <person name="Goeker M."/>
        </authorList>
    </citation>
    <scope>NUCLEOTIDE SEQUENCE [LARGE SCALE GENOMIC DNA]</scope>
    <source>
        <strain evidence="3 4">DSM 17905</strain>
    </source>
</reference>
<name>A0A3D9UA27_9GAMM</name>
<sequence>MKIDINALPNDPTELKRLLIKQSQRLAFLEEQFRLAQQKRFGASSEAFPGQGELFNEAEEIALPAETATAQETLTSPRRKPIRQPLPKDLPRETVFHDIADEEKQCATSPARIGA</sequence>
<dbReference type="EMBL" id="QTUB01000001">
    <property type="protein sequence ID" value="REF26077.1"/>
    <property type="molecule type" value="Genomic_DNA"/>
</dbReference>
<protein>
    <submittedName>
        <fullName evidence="3">Transposase IS166 family protein</fullName>
    </submittedName>
</protein>
<dbReference type="AlphaFoldDB" id="A0A3D9UA27"/>
<dbReference type="Proteomes" id="UP000256294">
    <property type="component" value="Unassembled WGS sequence"/>
</dbReference>
<evidence type="ECO:0000313" key="4">
    <source>
        <dbReference type="Proteomes" id="UP000256294"/>
    </source>
</evidence>
<accession>A0A3D9UA27</accession>
<dbReference type="InterPro" id="IPR024463">
    <property type="entry name" value="Transposase_TnpC_homeodom"/>
</dbReference>
<evidence type="ECO:0000256" key="1">
    <source>
        <dbReference type="SAM" id="MobiDB-lite"/>
    </source>
</evidence>
<evidence type="ECO:0000259" key="2">
    <source>
        <dbReference type="Pfam" id="PF13007"/>
    </source>
</evidence>